<name>A0A6J4SKW9_9ACTN</name>
<gene>
    <name evidence="1" type="ORF">AVDCRST_MAG30-1647</name>
</gene>
<dbReference type="EMBL" id="CADCVS010000222">
    <property type="protein sequence ID" value="CAA9495974.1"/>
    <property type="molecule type" value="Genomic_DNA"/>
</dbReference>
<organism evidence="1">
    <name type="scientific">uncultured Solirubrobacteraceae bacterium</name>
    <dbReference type="NCBI Taxonomy" id="1162706"/>
    <lineage>
        <taxon>Bacteria</taxon>
        <taxon>Bacillati</taxon>
        <taxon>Actinomycetota</taxon>
        <taxon>Thermoleophilia</taxon>
        <taxon>Solirubrobacterales</taxon>
        <taxon>Solirubrobacteraceae</taxon>
        <taxon>environmental samples</taxon>
    </lineage>
</organism>
<accession>A0A6J4SKW9</accession>
<dbReference type="AlphaFoldDB" id="A0A6J4SKW9"/>
<proteinExistence type="predicted"/>
<evidence type="ECO:0000313" key="1">
    <source>
        <dbReference type="EMBL" id="CAA9495974.1"/>
    </source>
</evidence>
<reference evidence="1" key="1">
    <citation type="submission" date="2020-02" db="EMBL/GenBank/DDBJ databases">
        <authorList>
            <person name="Meier V. D."/>
        </authorList>
    </citation>
    <scope>NUCLEOTIDE SEQUENCE</scope>
    <source>
        <strain evidence="1">AVDCRST_MAG30</strain>
    </source>
</reference>
<sequence>MTVKTASTVPASPSPTVALEIETAGPPPCASAAGAAVSARAQAAAMRAAARRMGER</sequence>
<protein>
    <submittedName>
        <fullName evidence="1">Uncharacterized protein</fullName>
    </submittedName>
</protein>